<keyword evidence="1 3" id="KW-0378">Hydrolase</keyword>
<evidence type="ECO:0000256" key="1">
    <source>
        <dbReference type="ARBA" id="ARBA00022801"/>
    </source>
</evidence>
<dbReference type="Gene3D" id="3.40.50.1820">
    <property type="entry name" value="alpha/beta hydrolase"/>
    <property type="match status" value="1"/>
</dbReference>
<reference evidence="4" key="1">
    <citation type="submission" date="2018-03" db="EMBL/GenBank/DDBJ databases">
        <authorList>
            <person name="Blom J."/>
        </authorList>
    </citation>
    <scope>NUCLEOTIDE SEQUENCE [LARGE SCALE GENOMIC DNA]</scope>
    <source>
        <strain evidence="4">KPC-SM-21</strain>
    </source>
</reference>
<dbReference type="EMBL" id="OOGT01000214">
    <property type="protein sequence ID" value="SPL72089.1"/>
    <property type="molecule type" value="Genomic_DNA"/>
</dbReference>
<dbReference type="InParanoid" id="A0A2U3N3G2"/>
<organism evidence="3 4">
    <name type="scientific">Acinetobacter stercoris</name>
    <dbReference type="NCBI Taxonomy" id="2126983"/>
    <lineage>
        <taxon>Bacteria</taxon>
        <taxon>Pseudomonadati</taxon>
        <taxon>Pseudomonadota</taxon>
        <taxon>Gammaproteobacteria</taxon>
        <taxon>Moraxellales</taxon>
        <taxon>Moraxellaceae</taxon>
        <taxon>Acinetobacter</taxon>
    </lineage>
</organism>
<accession>A0A2U3N3G2</accession>
<gene>
    <name evidence="3" type="primary">dehH1</name>
    <name evidence="3" type="ORF">KPC_3267</name>
</gene>
<evidence type="ECO:0000313" key="4">
    <source>
        <dbReference type="Proteomes" id="UP000245974"/>
    </source>
</evidence>
<evidence type="ECO:0000259" key="2">
    <source>
        <dbReference type="Pfam" id="PF00561"/>
    </source>
</evidence>
<dbReference type="InterPro" id="IPR029058">
    <property type="entry name" value="AB_hydrolase_fold"/>
</dbReference>
<dbReference type="PRINTS" id="PR00111">
    <property type="entry name" value="ABHYDROLASE"/>
</dbReference>
<dbReference type="InterPro" id="IPR000639">
    <property type="entry name" value="Epox_hydrolase-like"/>
</dbReference>
<feature type="domain" description="AB hydrolase-1" evidence="2">
    <location>
        <begin position="30"/>
        <end position="266"/>
    </location>
</feature>
<dbReference type="InterPro" id="IPR000073">
    <property type="entry name" value="AB_hydrolase_1"/>
</dbReference>
<dbReference type="PRINTS" id="PR00412">
    <property type="entry name" value="EPOXHYDRLASE"/>
</dbReference>
<dbReference type="AlphaFoldDB" id="A0A2U3N3G2"/>
<name>A0A2U3N3G2_9GAMM</name>
<dbReference type="EC" id="3.8.1.3" evidence="3"/>
<dbReference type="PANTHER" id="PTHR43329">
    <property type="entry name" value="EPOXIDE HYDROLASE"/>
    <property type="match status" value="1"/>
</dbReference>
<proteinExistence type="predicted"/>
<sequence>MSISNQRLKSFQREDLTFDVIDSGPLDGQPFILLHGFPETNKSWLEASTILNENGYRTFAVNQRGYSLNARPKGRKAYRSAALVEDIHELLDIIAQPVYLVGHDWGAVVAWEVAIKYPEQIRHLITISVPHKAAFIQSMLTSNQLFKSYYMGLFQLPKIPEILFEKLPKIGEGLLRKSGMTDAQLEDFRQDMIKEKRISTAINWYRALPYGSQKSFTEKVKVPTLFIWGKHDSAIGQKSVELNKNFVDAPYTEVIMDATHWIPVQNAQELCSSILKTIG</sequence>
<dbReference type="RefSeq" id="WP_407641996.1">
    <property type="nucleotide sequence ID" value="NZ_OOGT01000214.1"/>
</dbReference>
<dbReference type="Proteomes" id="UP000245974">
    <property type="component" value="Unassembled WGS sequence"/>
</dbReference>
<evidence type="ECO:0000313" key="3">
    <source>
        <dbReference type="EMBL" id="SPL72089.1"/>
    </source>
</evidence>
<keyword evidence="4" id="KW-1185">Reference proteome</keyword>
<dbReference type="SUPFAM" id="SSF53474">
    <property type="entry name" value="alpha/beta-Hydrolases"/>
    <property type="match status" value="1"/>
</dbReference>
<dbReference type="GO" id="GO:0018785">
    <property type="term" value="F:haloacetate dehalogenase activity"/>
    <property type="evidence" value="ECO:0007669"/>
    <property type="project" value="UniProtKB-EC"/>
</dbReference>
<protein>
    <submittedName>
        <fullName evidence="3">Haloacetate dehalogenase H-1</fullName>
        <ecNumber evidence="3">3.8.1.3</ecNumber>
    </submittedName>
</protein>
<dbReference type="Pfam" id="PF00561">
    <property type="entry name" value="Abhydrolase_1"/>
    <property type="match status" value="1"/>
</dbReference>